<feature type="compositionally biased region" description="Basic and acidic residues" evidence="1">
    <location>
        <begin position="40"/>
        <end position="51"/>
    </location>
</feature>
<evidence type="ECO:0000256" key="1">
    <source>
        <dbReference type="SAM" id="MobiDB-lite"/>
    </source>
</evidence>
<gene>
    <name evidence="2" type="ORF">AVDCRST_MAG68-5618</name>
</gene>
<evidence type="ECO:0000313" key="2">
    <source>
        <dbReference type="EMBL" id="CAA9372053.1"/>
    </source>
</evidence>
<sequence length="64" mass="7050">MRPVSGSAEKTTRAEDSALDPECQGIREKMKSRGITQRHRGTEAQRHREPLPGRPGGSNVSHLT</sequence>
<proteinExistence type="predicted"/>
<organism evidence="2">
    <name type="scientific">uncultured Gemmatimonadota bacterium</name>
    <dbReference type="NCBI Taxonomy" id="203437"/>
    <lineage>
        <taxon>Bacteria</taxon>
        <taxon>Pseudomonadati</taxon>
        <taxon>Gemmatimonadota</taxon>
        <taxon>environmental samples</taxon>
    </lineage>
</organism>
<feature type="region of interest" description="Disordered" evidence="1">
    <location>
        <begin position="1"/>
        <end position="64"/>
    </location>
</feature>
<accession>A0A6J4MY42</accession>
<name>A0A6J4MY42_9BACT</name>
<reference evidence="2" key="1">
    <citation type="submission" date="2020-02" db="EMBL/GenBank/DDBJ databases">
        <authorList>
            <person name="Meier V. D."/>
        </authorList>
    </citation>
    <scope>NUCLEOTIDE SEQUENCE</scope>
    <source>
        <strain evidence="2">AVDCRST_MAG68</strain>
    </source>
</reference>
<dbReference type="EMBL" id="CADCTW010000251">
    <property type="protein sequence ID" value="CAA9372053.1"/>
    <property type="molecule type" value="Genomic_DNA"/>
</dbReference>
<protein>
    <submittedName>
        <fullName evidence="2">Uncharacterized protein</fullName>
    </submittedName>
</protein>
<dbReference type="AlphaFoldDB" id="A0A6J4MY42"/>